<dbReference type="SMART" id="SM00382">
    <property type="entry name" value="AAA"/>
    <property type="match status" value="1"/>
</dbReference>
<dbReference type="EMBL" id="CP011546">
    <property type="protein sequence ID" value="AKK11132.1"/>
    <property type="molecule type" value="Genomic_DNA"/>
</dbReference>
<evidence type="ECO:0000313" key="5">
    <source>
        <dbReference type="EMBL" id="AKK11132.1"/>
    </source>
</evidence>
<dbReference type="KEGG" id="cut:CUTER_05680"/>
<name>A0A0G3HJ52_9CORY</name>
<dbReference type="RefSeq" id="WP_047259593.1">
    <property type="nucleotide sequence ID" value="NZ_CP011546.1"/>
</dbReference>
<dbReference type="InterPro" id="IPR027417">
    <property type="entry name" value="P-loop_NTPase"/>
</dbReference>
<keyword evidence="3" id="KW-0067">ATP-binding</keyword>
<keyword evidence="6" id="KW-1185">Reference proteome</keyword>
<dbReference type="Pfam" id="PF00005">
    <property type="entry name" value="ABC_tran"/>
    <property type="match status" value="1"/>
</dbReference>
<organism evidence="5 6">
    <name type="scientific">Corynebacterium uterequi</name>
    <dbReference type="NCBI Taxonomy" id="1072256"/>
    <lineage>
        <taxon>Bacteria</taxon>
        <taxon>Bacillati</taxon>
        <taxon>Actinomycetota</taxon>
        <taxon>Actinomycetes</taxon>
        <taxon>Mycobacteriales</taxon>
        <taxon>Corynebacteriaceae</taxon>
        <taxon>Corynebacterium</taxon>
    </lineage>
</organism>
<evidence type="ECO:0000259" key="4">
    <source>
        <dbReference type="PROSITE" id="PS50893"/>
    </source>
</evidence>
<feature type="domain" description="ABC transporter" evidence="4">
    <location>
        <begin position="4"/>
        <end position="196"/>
    </location>
</feature>
<dbReference type="PROSITE" id="PS50893">
    <property type="entry name" value="ABC_TRANSPORTER_2"/>
    <property type="match status" value="1"/>
</dbReference>
<dbReference type="Gene3D" id="3.40.50.300">
    <property type="entry name" value="P-loop containing nucleotide triphosphate hydrolases"/>
    <property type="match status" value="1"/>
</dbReference>
<dbReference type="STRING" id="1072256.CUTER_05680"/>
<evidence type="ECO:0000313" key="6">
    <source>
        <dbReference type="Proteomes" id="UP000035548"/>
    </source>
</evidence>
<reference evidence="6" key="2">
    <citation type="submission" date="2015-05" db="EMBL/GenBank/DDBJ databases">
        <title>Complete genome sequence of Corynebacterium uterequi DSM 45634, isolated from the uterus of a maiden mare.</title>
        <authorList>
            <person name="Ruckert C."/>
            <person name="Albersmeier A."/>
            <person name="Winkler A."/>
            <person name="Tauch A."/>
        </authorList>
    </citation>
    <scope>NUCLEOTIDE SEQUENCE [LARGE SCALE GENOMIC DNA]</scope>
    <source>
        <strain evidence="6">DSM 45634</strain>
    </source>
</reference>
<sequence>MSVIALNSVALSLGSRLVLVRVSKTVAATERAMVVGPNGAGKPTLLGVVAGTVQPDSGSAISVGMDISLPDANSFGGSVQSYLHEALAPLRSLSERFEELSAALIAGAEGLDAQFDETLSPGQRARVGLATLLILKPEALILDEPTNHLDAAALSFLTHTVTNWPGPALMASHDRWNGRRLELVAPDVRGASHPQT</sequence>
<dbReference type="AlphaFoldDB" id="A0A0G3HJ52"/>
<evidence type="ECO:0000256" key="1">
    <source>
        <dbReference type="ARBA" id="ARBA00022737"/>
    </source>
</evidence>
<reference evidence="5 6" key="1">
    <citation type="journal article" date="2015" name="Genome Announc.">
        <title>Virulence Factor Genes Detected in the Complete Genome Sequence of Corynebacterium uterequi DSM 45634, Isolated from the Uterus of a Maiden Mare.</title>
        <authorList>
            <person name="Ruckert C."/>
            <person name="Kriete M."/>
            <person name="Jaenicke S."/>
            <person name="Winkler A."/>
            <person name="Tauch A."/>
        </authorList>
    </citation>
    <scope>NUCLEOTIDE SEQUENCE [LARGE SCALE GENOMIC DNA]</scope>
    <source>
        <strain evidence="5 6">DSM 45634</strain>
    </source>
</reference>
<proteinExistence type="predicted"/>
<dbReference type="PROSITE" id="PS00211">
    <property type="entry name" value="ABC_TRANSPORTER_1"/>
    <property type="match status" value="1"/>
</dbReference>
<dbReference type="GO" id="GO:0016887">
    <property type="term" value="F:ATP hydrolysis activity"/>
    <property type="evidence" value="ECO:0007669"/>
    <property type="project" value="InterPro"/>
</dbReference>
<keyword evidence="1" id="KW-0677">Repeat</keyword>
<keyword evidence="2" id="KW-0547">Nucleotide-binding</keyword>
<dbReference type="PANTHER" id="PTHR19211:SF14">
    <property type="entry name" value="ATP-BINDING CASSETTE SUB-FAMILY F MEMBER 1"/>
    <property type="match status" value="1"/>
</dbReference>
<dbReference type="PATRIC" id="fig|1072256.5.peg.1125"/>
<dbReference type="PANTHER" id="PTHR19211">
    <property type="entry name" value="ATP-BINDING TRANSPORT PROTEIN-RELATED"/>
    <property type="match status" value="1"/>
</dbReference>
<dbReference type="InterPro" id="IPR003593">
    <property type="entry name" value="AAA+_ATPase"/>
</dbReference>
<gene>
    <name evidence="5" type="ORF">CUTER_05680</name>
</gene>
<evidence type="ECO:0000256" key="3">
    <source>
        <dbReference type="ARBA" id="ARBA00022840"/>
    </source>
</evidence>
<dbReference type="SUPFAM" id="SSF52540">
    <property type="entry name" value="P-loop containing nucleoside triphosphate hydrolases"/>
    <property type="match status" value="1"/>
</dbReference>
<dbReference type="InterPro" id="IPR050611">
    <property type="entry name" value="ABCF"/>
</dbReference>
<dbReference type="Proteomes" id="UP000035548">
    <property type="component" value="Chromosome"/>
</dbReference>
<protein>
    <submittedName>
        <fullName evidence="5">ABC transporter</fullName>
    </submittedName>
</protein>
<dbReference type="OrthoDB" id="8773773at2"/>
<accession>A0A0G3HJ52</accession>
<dbReference type="GO" id="GO:0005524">
    <property type="term" value="F:ATP binding"/>
    <property type="evidence" value="ECO:0007669"/>
    <property type="project" value="UniProtKB-KW"/>
</dbReference>
<dbReference type="InterPro" id="IPR017871">
    <property type="entry name" value="ABC_transporter-like_CS"/>
</dbReference>
<evidence type="ECO:0000256" key="2">
    <source>
        <dbReference type="ARBA" id="ARBA00022741"/>
    </source>
</evidence>
<dbReference type="InterPro" id="IPR003439">
    <property type="entry name" value="ABC_transporter-like_ATP-bd"/>
</dbReference>